<proteinExistence type="predicted"/>
<dbReference type="Pfam" id="PF03969">
    <property type="entry name" value="AFG1_ATPase"/>
    <property type="match status" value="1"/>
</dbReference>
<dbReference type="NCBIfam" id="NF040713">
    <property type="entry name" value="ZapE"/>
    <property type="match status" value="1"/>
</dbReference>
<protein>
    <submittedName>
        <fullName evidence="3">Cell division protein ZapE</fullName>
    </submittedName>
</protein>
<sequence length="344" mass="37216">MATVEHLTTRTPRASVEELLTGLHPSSRFGDVSFSSYRPDPAQPSQTAAVKALEAFGDGITVSNGGLFSKLFGSKPKGRAGIYLDGGFGVGKTHLLASLWHSAPGPKAFGTFVEYTNLVGALSFRKTVEALSSYRLVCIDEFELDDPGDTVLMSRLMRELADAGVKLAATSNTLPGSLGEGRFAAVDFQREIQVLAEQFDVVRIDGEDYRHRGLPAAPAPLSTGELDARMNAEFDGGLVAVDDFGALLKHLAGVHPSRYRQLIDGIDGIVWKDVHTIEHQATALRFVVLADRLYDKDVPILASGVPFDQLFTAEMMAGGYMKKYFRAVSRLTALAREGQSHEPS</sequence>
<dbReference type="AlphaFoldDB" id="A0AB39L9B3"/>
<keyword evidence="1" id="KW-0547">Nucleotide-binding</keyword>
<organism evidence="3">
    <name type="scientific">Sinomonas puerhi</name>
    <dbReference type="NCBI Taxonomy" id="3238584"/>
    <lineage>
        <taxon>Bacteria</taxon>
        <taxon>Bacillati</taxon>
        <taxon>Actinomycetota</taxon>
        <taxon>Actinomycetes</taxon>
        <taxon>Micrococcales</taxon>
        <taxon>Micrococcaceae</taxon>
        <taxon>Sinomonas</taxon>
    </lineage>
</organism>
<dbReference type="Gene3D" id="3.40.50.300">
    <property type="entry name" value="P-loop containing nucleotide triphosphate hydrolases"/>
    <property type="match status" value="1"/>
</dbReference>
<dbReference type="KEGG" id="spue:AB5L97_08755"/>
<dbReference type="PANTHER" id="PTHR12169:SF6">
    <property type="entry name" value="AFG1-LIKE ATPASE"/>
    <property type="match status" value="1"/>
</dbReference>
<reference evidence="3" key="1">
    <citation type="submission" date="2024-07" db="EMBL/GenBank/DDBJ databases">
        <authorList>
            <person name="fu j."/>
        </authorList>
    </citation>
    <scope>NUCLEOTIDE SEQUENCE</scope>
    <source>
        <strain evidence="3">P10A9</strain>
    </source>
</reference>
<keyword evidence="3" id="KW-0131">Cell cycle</keyword>
<dbReference type="EMBL" id="CP163302">
    <property type="protein sequence ID" value="XDP47057.1"/>
    <property type="molecule type" value="Genomic_DNA"/>
</dbReference>
<accession>A0AB39L9B3</accession>
<keyword evidence="2" id="KW-0067">ATP-binding</keyword>
<dbReference type="PANTHER" id="PTHR12169">
    <property type="entry name" value="ATPASE N2B"/>
    <property type="match status" value="1"/>
</dbReference>
<dbReference type="RefSeq" id="WP_369047216.1">
    <property type="nucleotide sequence ID" value="NZ_CP163302.1"/>
</dbReference>
<name>A0AB39L9B3_9MICC</name>
<dbReference type="SUPFAM" id="SSF52540">
    <property type="entry name" value="P-loop containing nucleoside triphosphate hydrolases"/>
    <property type="match status" value="1"/>
</dbReference>
<dbReference type="InterPro" id="IPR027417">
    <property type="entry name" value="P-loop_NTPase"/>
</dbReference>
<dbReference type="GO" id="GO:0051301">
    <property type="term" value="P:cell division"/>
    <property type="evidence" value="ECO:0007669"/>
    <property type="project" value="UniProtKB-KW"/>
</dbReference>
<dbReference type="GO" id="GO:0005737">
    <property type="term" value="C:cytoplasm"/>
    <property type="evidence" value="ECO:0007669"/>
    <property type="project" value="TreeGrafter"/>
</dbReference>
<evidence type="ECO:0000256" key="2">
    <source>
        <dbReference type="ARBA" id="ARBA00022840"/>
    </source>
</evidence>
<dbReference type="GO" id="GO:0016887">
    <property type="term" value="F:ATP hydrolysis activity"/>
    <property type="evidence" value="ECO:0007669"/>
    <property type="project" value="InterPro"/>
</dbReference>
<gene>
    <name evidence="3" type="primary">zapE</name>
    <name evidence="3" type="ORF">AB5L97_08755</name>
</gene>
<dbReference type="InterPro" id="IPR005654">
    <property type="entry name" value="ATPase_AFG1-like"/>
</dbReference>
<dbReference type="GO" id="GO:0005524">
    <property type="term" value="F:ATP binding"/>
    <property type="evidence" value="ECO:0007669"/>
    <property type="project" value="UniProtKB-KW"/>
</dbReference>
<evidence type="ECO:0000256" key="1">
    <source>
        <dbReference type="ARBA" id="ARBA00022741"/>
    </source>
</evidence>
<keyword evidence="3" id="KW-0132">Cell division</keyword>
<evidence type="ECO:0000313" key="3">
    <source>
        <dbReference type="EMBL" id="XDP47057.1"/>
    </source>
</evidence>